<dbReference type="PANTHER" id="PTHR46920">
    <property type="match status" value="1"/>
</dbReference>
<dbReference type="GO" id="GO:0008270">
    <property type="term" value="F:zinc ion binding"/>
    <property type="evidence" value="ECO:0007669"/>
    <property type="project" value="UniProtKB-KW"/>
</dbReference>
<evidence type="ECO:0000256" key="5">
    <source>
        <dbReference type="SAM" id="MobiDB-lite"/>
    </source>
</evidence>
<organism evidence="7 8">
    <name type="scientific">Brachionus calyciflorus</name>
    <dbReference type="NCBI Taxonomy" id="104777"/>
    <lineage>
        <taxon>Eukaryota</taxon>
        <taxon>Metazoa</taxon>
        <taxon>Spiralia</taxon>
        <taxon>Gnathifera</taxon>
        <taxon>Rotifera</taxon>
        <taxon>Eurotatoria</taxon>
        <taxon>Monogononta</taxon>
        <taxon>Pseudotrocha</taxon>
        <taxon>Ploima</taxon>
        <taxon>Brachionidae</taxon>
        <taxon>Brachionus</taxon>
    </lineage>
</organism>
<feature type="domain" description="MYND-type" evidence="6">
    <location>
        <begin position="23"/>
        <end position="63"/>
    </location>
</feature>
<evidence type="ECO:0000256" key="1">
    <source>
        <dbReference type="ARBA" id="ARBA00022723"/>
    </source>
</evidence>
<evidence type="ECO:0000313" key="7">
    <source>
        <dbReference type="EMBL" id="CAF0720062.1"/>
    </source>
</evidence>
<dbReference type="OrthoDB" id="5282002at2759"/>
<feature type="compositionally biased region" description="Low complexity" evidence="5">
    <location>
        <begin position="603"/>
        <end position="623"/>
    </location>
</feature>
<feature type="region of interest" description="Disordered" evidence="5">
    <location>
        <begin position="1029"/>
        <end position="1126"/>
    </location>
</feature>
<feature type="compositionally biased region" description="Low complexity" evidence="5">
    <location>
        <begin position="1103"/>
        <end position="1114"/>
    </location>
</feature>
<evidence type="ECO:0000259" key="6">
    <source>
        <dbReference type="PROSITE" id="PS50865"/>
    </source>
</evidence>
<keyword evidence="1" id="KW-0479">Metal-binding</keyword>
<feature type="compositionally biased region" description="Polar residues" evidence="5">
    <location>
        <begin position="1045"/>
        <end position="1059"/>
    </location>
</feature>
<proteinExistence type="predicted"/>
<dbReference type="Pfam" id="PF01753">
    <property type="entry name" value="zf-MYND"/>
    <property type="match status" value="1"/>
</dbReference>
<feature type="compositionally biased region" description="Basic and acidic residues" evidence="5">
    <location>
        <begin position="1076"/>
        <end position="1090"/>
    </location>
</feature>
<dbReference type="InterPro" id="IPR002893">
    <property type="entry name" value="Znf_MYND"/>
</dbReference>
<dbReference type="InterPro" id="IPR046824">
    <property type="entry name" value="Mss51-like_C"/>
</dbReference>
<accession>A0A813M8F8</accession>
<protein>
    <recommendedName>
        <fullName evidence="6">MYND-type domain-containing protein</fullName>
    </recommendedName>
</protein>
<evidence type="ECO:0000313" key="8">
    <source>
        <dbReference type="Proteomes" id="UP000663879"/>
    </source>
</evidence>
<comment type="caution">
    <text evidence="7">The sequence shown here is derived from an EMBL/GenBank/DDBJ whole genome shotgun (WGS) entry which is preliminary data.</text>
</comment>
<keyword evidence="2 4" id="KW-0863">Zinc-finger</keyword>
<dbReference type="EMBL" id="CAJNOC010000153">
    <property type="protein sequence ID" value="CAF0720062.1"/>
    <property type="molecule type" value="Genomic_DNA"/>
</dbReference>
<dbReference type="PROSITE" id="PS50865">
    <property type="entry name" value="ZF_MYND_2"/>
    <property type="match status" value="1"/>
</dbReference>
<dbReference type="SUPFAM" id="SSF144232">
    <property type="entry name" value="HIT/MYND zinc finger-like"/>
    <property type="match status" value="1"/>
</dbReference>
<keyword evidence="8" id="KW-1185">Reference proteome</keyword>
<reference evidence="7" key="1">
    <citation type="submission" date="2021-02" db="EMBL/GenBank/DDBJ databases">
        <authorList>
            <person name="Nowell W R."/>
        </authorList>
    </citation>
    <scope>NUCLEOTIDE SEQUENCE</scope>
    <source>
        <strain evidence="7">Ploen Becks lab</strain>
    </source>
</reference>
<dbReference type="PANTHER" id="PTHR46920:SF1">
    <property type="entry name" value="PROTEIN MSS51 HOMOLOG, MITOCHONDRIAL-RELATED"/>
    <property type="match status" value="1"/>
</dbReference>
<evidence type="ECO:0000256" key="3">
    <source>
        <dbReference type="ARBA" id="ARBA00022833"/>
    </source>
</evidence>
<dbReference type="Proteomes" id="UP000663879">
    <property type="component" value="Unassembled WGS sequence"/>
</dbReference>
<keyword evidence="3" id="KW-0862">Zinc</keyword>
<gene>
    <name evidence="7" type="ORF">OXX778_LOCUS2085</name>
</gene>
<sequence>MWSEIEYTLKTKIENSDKSRKFCSYCGLRDPELLGRCYGCQMIYYCSQEHQQLDWLENHMPICSELEWANLCEIIDTVPIDLNPVYALLPWNSNCIKTWTDWFELRSNLVESIRLLSKTIYQEIFSNKSLLVNRRVPQVTDILDGVLAKVTQIMSFPITIGTCIKNLNCTLDTKPLCIHILYPPNDIFEDLVSNYINGETEGLDFCIKKKFLEILNMFPNSENSIEIVLISTNPYLNTANFDEFSKTELIDWSKLMQNPVLKKDLDLLMSKRGVYLSAWQGSYSNYIKYACNNSDGYLEPDLVVAFDPNFTKSPHKLITDWTDDLKVILTNSYPCLFTFSDKLELDKASNILNAFQTNIISCQSNQFSSLLLRQYDVLNKPQRVYASNGFFILFKGFANKIDTQSINHKLSGAESLKRSKSIHDLLKYHIQTDACVQTMGLNQPDNPSLRHINGKIQISKTQIIQQKTCFQSSENLNPTLNMIDIFIENKEFENSKQIPSLEFSGQIDYDAKIDYSTRLKISPRKPIENRYYQPRPLIRPDLLMIKPEEPKISPRNKPCTKPRQIVVPEEPTPQVKPRYTVQKEENSITSTESNIKNEIEFFSTSSSSNLSTSSSNRSSSSSSFCAPTQGFVSQMRNIFESPEKQKNLDNKFCKKKIFNNYETALISMKKGPIYENLNFSKSDPIVDLGPPSTEPPPPPLPLSPPPVEIENESVVEFEREPKQRLSSATSSSTNYTIKSDFRILNAERNSSCSKSLSMSQNVLIKDIPDSVDEVKFQYEGQRHVIVPGYMTSADILRNVLLNNTNTNSLPCNLKKSEPFSLKEKLIKLNEKDDEFLSKKFSQKSRTRTLSGVINLEQNDIVDIDLDYESKPPVKPPRTFDSEVIEDKMYSIRTVSSRGSTRKAPNSKCITGSFDPNDFDSFDEGDFEPNFDDEEEKRLIPIESLDKIIDDGLTQQKIEYDLKKQEDNLVQFDPNDFDSFDEEDVPEVKVEQNYQIKPEIKRPMERNSSINNQNQSFLRSAFDRLSVKNRSSSVPMRTLIEKQNDKPTNQKTLNLMSKIQNDLDEKQKVKHEKRQKKLEEEKKKLNNDQTHRKSLSSILNFFTSSNSAPSSNSSNTEMIKNESKRLSLRRLKAKKKTKNSDNFECQSDFDSVSTRSLNLDSESENIEVKQSLYSVARSNSRIKNELDDKKQNLKPNIMEQLKAELDEEIKERQLIERKNEIIQSSTFNRRSSTRESVTSKKIRSKSVTFLDELSSEEENNFQSSNYLQEMTETKSSLRAGDARLFAGALTGAGPVRSIIKKSMNDLGVIENCTDQLPKVKLDCLEDDLTKMVKSQTTPNFRRKEQILQSDL</sequence>
<evidence type="ECO:0000256" key="4">
    <source>
        <dbReference type="PROSITE-ProRule" id="PRU00134"/>
    </source>
</evidence>
<evidence type="ECO:0000256" key="2">
    <source>
        <dbReference type="ARBA" id="ARBA00022771"/>
    </source>
</evidence>
<dbReference type="InterPro" id="IPR052839">
    <property type="entry name" value="Mito_gene_expr_regulator"/>
</dbReference>
<dbReference type="Gene3D" id="6.10.140.2220">
    <property type="match status" value="1"/>
</dbReference>
<dbReference type="PROSITE" id="PS01360">
    <property type="entry name" value="ZF_MYND_1"/>
    <property type="match status" value="1"/>
</dbReference>
<feature type="region of interest" description="Disordered" evidence="5">
    <location>
        <begin position="603"/>
        <end position="626"/>
    </location>
</feature>
<name>A0A813M8F8_9BILA</name>
<dbReference type="Pfam" id="PF20179">
    <property type="entry name" value="MSS51_C"/>
    <property type="match status" value="1"/>
</dbReference>